<keyword evidence="5 7" id="KW-0157">Chromophore</keyword>
<keyword evidence="4 6" id="KW-0274">FAD</keyword>
<comment type="caution">
    <text evidence="9">The sequence shown here is derived from an EMBL/GenBank/DDBJ whole genome shotgun (WGS) entry which is preliminary data.</text>
</comment>
<dbReference type="GO" id="GO:0009416">
    <property type="term" value="P:response to light stimulus"/>
    <property type="evidence" value="ECO:0007669"/>
    <property type="project" value="TreeGrafter"/>
</dbReference>
<gene>
    <name evidence="9" type="ORF">IC617_04970</name>
</gene>
<reference evidence="9" key="1">
    <citation type="submission" date="2020-09" db="EMBL/GenBank/DDBJ databases">
        <title>A novel bacterium of genus Neiella, isolated from South China Sea.</title>
        <authorList>
            <person name="Huang H."/>
            <person name="Mo K."/>
            <person name="Hu Y."/>
        </authorList>
    </citation>
    <scope>NUCLEOTIDE SEQUENCE</scope>
    <source>
        <strain evidence="9">HB171785</strain>
    </source>
</reference>
<dbReference type="Gene3D" id="3.40.50.620">
    <property type="entry name" value="HUPs"/>
    <property type="match status" value="1"/>
</dbReference>
<dbReference type="GO" id="GO:0006950">
    <property type="term" value="P:response to stress"/>
    <property type="evidence" value="ECO:0007669"/>
    <property type="project" value="UniProtKB-ARBA"/>
</dbReference>
<dbReference type="PRINTS" id="PR00147">
    <property type="entry name" value="DNAPHOTLYASE"/>
</dbReference>
<dbReference type="InterPro" id="IPR002081">
    <property type="entry name" value="Cryptochrome/DNA_photolyase_1"/>
</dbReference>
<dbReference type="GO" id="GO:0071949">
    <property type="term" value="F:FAD binding"/>
    <property type="evidence" value="ECO:0007669"/>
    <property type="project" value="TreeGrafter"/>
</dbReference>
<name>A0A8J6UFH5_9GAMM</name>
<organism evidence="9 10">
    <name type="scientific">Neiella litorisoli</name>
    <dbReference type="NCBI Taxonomy" id="2771431"/>
    <lineage>
        <taxon>Bacteria</taxon>
        <taxon>Pseudomonadati</taxon>
        <taxon>Pseudomonadota</taxon>
        <taxon>Gammaproteobacteria</taxon>
        <taxon>Alteromonadales</taxon>
        <taxon>Echinimonadaceae</taxon>
        <taxon>Neiella</taxon>
    </lineage>
</organism>
<evidence type="ECO:0000313" key="10">
    <source>
        <dbReference type="Proteomes" id="UP000638014"/>
    </source>
</evidence>
<dbReference type="EMBL" id="JACXAF010000005">
    <property type="protein sequence ID" value="MBD1388771.1"/>
    <property type="molecule type" value="Genomic_DNA"/>
</dbReference>
<evidence type="ECO:0000259" key="8">
    <source>
        <dbReference type="PROSITE" id="PS51645"/>
    </source>
</evidence>
<sequence>MKQDIQIVWFKRDLRLADNPVLHTAQQHQLPTLLVYIFEPELLDDPHYSSRHWRFVWQSLMDLNRQLRKLESRIHCALGEVTDIFHQLSQHYNIKQIISHQEVGLDVTYQRDKAVKTWCKHHGVTWLEPANGAVIRGACNRKQWQKNWYQQMKAPTLPTPVDLQLINTTVLSLMSPPANWIVADEQQQLGGEQQAWATMADFLASRGQKYHLGISAPAMAQQTCSRLSPYLAWGNISIRQVYQRVLADWNRKGWRKALSALTSRLHWHCHFIQKFESESAIEHRHFNRAYLTYPYRSLQDDATQSLLDAWQQGQTGYPLVDASMRCLHATGYVNFRMRAMLVSFLCHHLNIDWRLGVTHLARLFLDFEPGIHYPQFQMQAGVTGIHTIRIYNPTRQASEKDPRGDFIYQWLPELREVPVPLLFEPWTLSAMEQQLYGIELGRDYPLPVVDLQQTGKVARQRLWSWRNRVDVKQEAERIISRHVVPK</sequence>
<evidence type="ECO:0000256" key="5">
    <source>
        <dbReference type="ARBA" id="ARBA00022991"/>
    </source>
</evidence>
<dbReference type="GO" id="GO:0003904">
    <property type="term" value="F:deoxyribodipyrimidine photo-lyase activity"/>
    <property type="evidence" value="ECO:0007669"/>
    <property type="project" value="TreeGrafter"/>
</dbReference>
<evidence type="ECO:0000256" key="7">
    <source>
        <dbReference type="RuleBase" id="RU004182"/>
    </source>
</evidence>
<dbReference type="RefSeq" id="WP_191143882.1">
    <property type="nucleotide sequence ID" value="NZ_JACXAF010000005.1"/>
</dbReference>
<comment type="similarity">
    <text evidence="2">Belongs to the DNA photolyase class-1 family.</text>
</comment>
<evidence type="ECO:0000256" key="4">
    <source>
        <dbReference type="ARBA" id="ARBA00022827"/>
    </source>
</evidence>
<dbReference type="Gene3D" id="1.10.579.10">
    <property type="entry name" value="DNA Cyclobutane Dipyrimidine Photolyase, subunit A, domain 3"/>
    <property type="match status" value="1"/>
</dbReference>
<dbReference type="InterPro" id="IPR006050">
    <property type="entry name" value="DNA_photolyase_N"/>
</dbReference>
<dbReference type="InterPro" id="IPR014729">
    <property type="entry name" value="Rossmann-like_a/b/a_fold"/>
</dbReference>
<comment type="similarity">
    <text evidence="7">Belongs to the DNA photolyase family.</text>
</comment>
<dbReference type="SUPFAM" id="SSF48173">
    <property type="entry name" value="Cryptochrome/photolyase FAD-binding domain"/>
    <property type="match status" value="1"/>
</dbReference>
<accession>A0A8J6UFH5</accession>
<evidence type="ECO:0000313" key="9">
    <source>
        <dbReference type="EMBL" id="MBD1388771.1"/>
    </source>
</evidence>
<comment type="cofactor">
    <cofactor evidence="6">
        <name>FAD</name>
        <dbReference type="ChEBI" id="CHEBI:57692"/>
    </cofactor>
    <text evidence="6">Binds 1 FAD per subunit.</text>
</comment>
<dbReference type="Proteomes" id="UP000638014">
    <property type="component" value="Unassembled WGS sequence"/>
</dbReference>
<keyword evidence="3 6" id="KW-0285">Flavoprotein</keyword>
<dbReference type="InterPro" id="IPR005101">
    <property type="entry name" value="Cryptochr/Photolyase_FAD-bd"/>
</dbReference>
<evidence type="ECO:0000256" key="1">
    <source>
        <dbReference type="ARBA" id="ARBA00001932"/>
    </source>
</evidence>
<dbReference type="InterPro" id="IPR018394">
    <property type="entry name" value="DNA_photolyase_1_CS_C"/>
</dbReference>
<feature type="binding site" evidence="6">
    <location>
        <position position="210"/>
    </location>
    <ligand>
        <name>FAD</name>
        <dbReference type="ChEBI" id="CHEBI:57692"/>
    </ligand>
</feature>
<evidence type="ECO:0000256" key="3">
    <source>
        <dbReference type="ARBA" id="ARBA00022630"/>
    </source>
</evidence>
<dbReference type="InterPro" id="IPR036134">
    <property type="entry name" value="Crypto/Photolyase_FAD-like_sf"/>
</dbReference>
<feature type="domain" description="Photolyase/cryptochrome alpha/beta" evidence="8">
    <location>
        <begin position="4"/>
        <end position="134"/>
    </location>
</feature>
<dbReference type="PROSITE" id="PS00394">
    <property type="entry name" value="DNA_PHOTOLYASES_1_1"/>
    <property type="match status" value="1"/>
</dbReference>
<dbReference type="AlphaFoldDB" id="A0A8J6UFH5"/>
<dbReference type="PANTHER" id="PTHR11455">
    <property type="entry name" value="CRYPTOCHROME"/>
    <property type="match status" value="1"/>
</dbReference>
<proteinExistence type="inferred from homology"/>
<protein>
    <submittedName>
        <fullName evidence="9">Deoxyribodipyrimidine photo-lyase</fullName>
    </submittedName>
</protein>
<dbReference type="Pfam" id="PF00875">
    <property type="entry name" value="DNA_photolyase"/>
    <property type="match status" value="1"/>
</dbReference>
<keyword evidence="10" id="KW-1185">Reference proteome</keyword>
<dbReference type="SUPFAM" id="SSF52425">
    <property type="entry name" value="Cryptochrome/photolyase, N-terminal domain"/>
    <property type="match status" value="1"/>
</dbReference>
<evidence type="ECO:0000256" key="6">
    <source>
        <dbReference type="PIRSR" id="PIRSR602081-1"/>
    </source>
</evidence>
<dbReference type="InterPro" id="IPR036155">
    <property type="entry name" value="Crypto/Photolyase_N_sf"/>
</dbReference>
<dbReference type="GO" id="GO:0003677">
    <property type="term" value="F:DNA binding"/>
    <property type="evidence" value="ECO:0007669"/>
    <property type="project" value="TreeGrafter"/>
</dbReference>
<dbReference type="Gene3D" id="1.25.40.80">
    <property type="match status" value="1"/>
</dbReference>
<dbReference type="PROSITE" id="PS51645">
    <property type="entry name" value="PHR_CRY_ALPHA_BETA"/>
    <property type="match status" value="1"/>
</dbReference>
<evidence type="ECO:0000256" key="2">
    <source>
        <dbReference type="ARBA" id="ARBA00005862"/>
    </source>
</evidence>
<dbReference type="GO" id="GO:0006139">
    <property type="term" value="P:nucleobase-containing compound metabolic process"/>
    <property type="evidence" value="ECO:0007669"/>
    <property type="project" value="UniProtKB-ARBA"/>
</dbReference>
<dbReference type="PANTHER" id="PTHR11455:SF9">
    <property type="entry name" value="CRYPTOCHROME CIRCADIAN CLOCK 5 ISOFORM X1"/>
    <property type="match status" value="1"/>
</dbReference>
<dbReference type="Pfam" id="PF03441">
    <property type="entry name" value="FAD_binding_7"/>
    <property type="match status" value="1"/>
</dbReference>
<comment type="cofactor">
    <cofactor evidence="1">
        <name>(6R)-5,10-methylene-5,6,7,8-tetrahydrofolate</name>
        <dbReference type="ChEBI" id="CHEBI:15636"/>
    </cofactor>
</comment>